<dbReference type="InterPro" id="IPR055442">
    <property type="entry name" value="Beta-prop_EML-like_2nd"/>
</dbReference>
<evidence type="ECO:0000313" key="12">
    <source>
        <dbReference type="EMBL" id="KAF6429277.1"/>
    </source>
</evidence>
<feature type="repeat" description="WD" evidence="8">
    <location>
        <begin position="287"/>
        <end position="321"/>
    </location>
</feature>
<dbReference type="Gene3D" id="2.130.10.10">
    <property type="entry name" value="YVTN repeat-like/Quinoprotein amine dehydrogenase"/>
    <property type="match status" value="1"/>
</dbReference>
<keyword evidence="3" id="KW-0963">Cytoplasm</keyword>
<dbReference type="PANTHER" id="PTHR13720">
    <property type="entry name" value="WD-40 REPEAT PROTEIN"/>
    <property type="match status" value="1"/>
</dbReference>
<keyword evidence="4 8" id="KW-0853">WD repeat</keyword>
<keyword evidence="9" id="KW-0175">Coiled coil</keyword>
<feature type="compositionally biased region" description="Basic and acidic residues" evidence="10">
    <location>
        <begin position="383"/>
        <end position="397"/>
    </location>
</feature>
<evidence type="ECO:0000256" key="2">
    <source>
        <dbReference type="ARBA" id="ARBA00006489"/>
    </source>
</evidence>
<protein>
    <submittedName>
        <fullName evidence="12">EMAP like 4</fullName>
    </submittedName>
</protein>
<comment type="subcellular location">
    <subcellularLocation>
        <location evidence="1">Cytoplasm</location>
        <location evidence="1">Cytoskeleton</location>
    </subcellularLocation>
</comment>
<evidence type="ECO:0000256" key="7">
    <source>
        <dbReference type="ARBA" id="ARBA00023212"/>
    </source>
</evidence>
<evidence type="ECO:0000256" key="3">
    <source>
        <dbReference type="ARBA" id="ARBA00022490"/>
    </source>
</evidence>
<dbReference type="GO" id="GO:0072686">
    <property type="term" value="C:mitotic spindle"/>
    <property type="evidence" value="ECO:0007669"/>
    <property type="project" value="TreeGrafter"/>
</dbReference>
<dbReference type="CDD" id="cd21950">
    <property type="entry name" value="TD_EMAP4"/>
    <property type="match status" value="1"/>
</dbReference>
<keyword evidence="7" id="KW-0206">Cytoskeleton</keyword>
<accession>A0A7J8E197</accession>
<feature type="coiled-coil region" evidence="9">
    <location>
        <begin position="17"/>
        <end position="51"/>
    </location>
</feature>
<evidence type="ECO:0000256" key="9">
    <source>
        <dbReference type="SAM" id="Coils"/>
    </source>
</evidence>
<evidence type="ECO:0000256" key="1">
    <source>
        <dbReference type="ARBA" id="ARBA00004245"/>
    </source>
</evidence>
<evidence type="ECO:0000256" key="10">
    <source>
        <dbReference type="SAM" id="MobiDB-lite"/>
    </source>
</evidence>
<dbReference type="EMBL" id="JACASF010000015">
    <property type="protein sequence ID" value="KAF6429277.1"/>
    <property type="molecule type" value="Genomic_DNA"/>
</dbReference>
<dbReference type="InterPro" id="IPR015943">
    <property type="entry name" value="WD40/YVTN_repeat-like_dom_sf"/>
</dbReference>
<reference evidence="12 13" key="1">
    <citation type="journal article" date="2020" name="Nature">
        <title>Six reference-quality genomes reveal evolution of bat adaptations.</title>
        <authorList>
            <person name="Jebb D."/>
            <person name="Huang Z."/>
            <person name="Pippel M."/>
            <person name="Hughes G.M."/>
            <person name="Lavrichenko K."/>
            <person name="Devanna P."/>
            <person name="Winkler S."/>
            <person name="Jermiin L.S."/>
            <person name="Skirmuntt E.C."/>
            <person name="Katzourakis A."/>
            <person name="Burkitt-Gray L."/>
            <person name="Ray D.A."/>
            <person name="Sullivan K.A.M."/>
            <person name="Roscito J.G."/>
            <person name="Kirilenko B.M."/>
            <person name="Davalos L.M."/>
            <person name="Corthals A.P."/>
            <person name="Power M.L."/>
            <person name="Jones G."/>
            <person name="Ransome R.D."/>
            <person name="Dechmann D.K.N."/>
            <person name="Locatelli A.G."/>
            <person name="Puechmaille S.J."/>
            <person name="Fedrigo O."/>
            <person name="Jarvis E.D."/>
            <person name="Hiller M."/>
            <person name="Vernes S.C."/>
            <person name="Myers E.W."/>
            <person name="Teeling E.C."/>
        </authorList>
    </citation>
    <scope>NUCLEOTIDE SEQUENCE [LARGE SCALE GENOMIC DNA]</scope>
    <source>
        <strain evidence="12">MMolMol1</strain>
        <tissue evidence="12">Muscle</tissue>
    </source>
</reference>
<dbReference type="SMART" id="SM00320">
    <property type="entry name" value="WD40"/>
    <property type="match status" value="3"/>
</dbReference>
<keyword evidence="13" id="KW-1185">Reference proteome</keyword>
<dbReference type="FunFam" id="2.130.10.10:FF:000005">
    <property type="entry name" value="Putative echinoderm microtubule-associated protein-like 1"/>
    <property type="match status" value="1"/>
</dbReference>
<comment type="caution">
    <text evidence="12">The sequence shown here is derived from an EMBL/GenBank/DDBJ whole genome shotgun (WGS) entry which is preliminary data.</text>
</comment>
<evidence type="ECO:0000313" key="13">
    <source>
        <dbReference type="Proteomes" id="UP000550707"/>
    </source>
</evidence>
<evidence type="ECO:0000256" key="5">
    <source>
        <dbReference type="ARBA" id="ARBA00022701"/>
    </source>
</evidence>
<evidence type="ECO:0000256" key="6">
    <source>
        <dbReference type="ARBA" id="ARBA00022737"/>
    </source>
</evidence>
<feature type="region of interest" description="Disordered" evidence="10">
    <location>
        <begin position="348"/>
        <end position="446"/>
    </location>
</feature>
<keyword evidence="6" id="KW-0677">Repeat</keyword>
<keyword evidence="5" id="KW-0493">Microtubule</keyword>
<sequence length="446" mass="48843">MDGFAGSLDDSISAASTSDVQDRLSALELRVQQQEDEITVLKAALADVLRRLASSEDHVASVKKSVPSKGQPGIREAVSMSCITNGSGANRKQSHTSSVSVARKETLSSAAKRWFVLDAETRDLVSIHTDGNEQLSVMRYSVDGTHLAVGSHDNFIYLYVVSENGRKYSRHGKCTGHSSYITHLDWSPDNIYIMSNSGDYEILYWNILDGCKLIRNRSTCKDIDWTTYTCVLGFQVFGVWPEGSDGTDINALVRSHNRKVIAVADDFCKVHLFQYPCSKAKAPSHKYSAHSSHVTNVSFTHNDSHLISTGGKDMSIIQWKLVEKLSLPQNEIIADTTLTKAPISSIESVMQSDTPTPPPSQPLNDTAEEESRLSSSPTLLENSLEHTVEPSEDHSEEQSEGGSEDLGEPADDEPSNEMSEEQSEAALTEDQQDSSTSLLTPGLECV</sequence>
<dbReference type="GO" id="GO:0008017">
    <property type="term" value="F:microtubule binding"/>
    <property type="evidence" value="ECO:0007669"/>
    <property type="project" value="TreeGrafter"/>
</dbReference>
<gene>
    <name evidence="12" type="ORF">HJG59_004480</name>
</gene>
<dbReference type="Proteomes" id="UP000550707">
    <property type="component" value="Unassembled WGS sequence"/>
</dbReference>
<dbReference type="GO" id="GO:0000226">
    <property type="term" value="P:microtubule cytoskeleton organization"/>
    <property type="evidence" value="ECO:0007669"/>
    <property type="project" value="TreeGrafter"/>
</dbReference>
<dbReference type="AlphaFoldDB" id="A0A7J8E197"/>
<evidence type="ECO:0000256" key="8">
    <source>
        <dbReference type="PROSITE-ProRule" id="PRU00221"/>
    </source>
</evidence>
<name>A0A7J8E197_MOLMO</name>
<dbReference type="PROSITE" id="PS50082">
    <property type="entry name" value="WD_REPEATS_2"/>
    <property type="match status" value="2"/>
</dbReference>
<dbReference type="Pfam" id="PF23414">
    <property type="entry name" value="Beta-prop_EML_2"/>
    <property type="match status" value="1"/>
</dbReference>
<feature type="repeat" description="WD" evidence="8">
    <location>
        <begin position="174"/>
        <end position="207"/>
    </location>
</feature>
<proteinExistence type="inferred from homology"/>
<dbReference type="InterPro" id="IPR036322">
    <property type="entry name" value="WD40_repeat_dom_sf"/>
</dbReference>
<dbReference type="InterPro" id="IPR050630">
    <property type="entry name" value="WD_repeat_EMAP"/>
</dbReference>
<dbReference type="SUPFAM" id="SSF50978">
    <property type="entry name" value="WD40 repeat-like"/>
    <property type="match status" value="1"/>
</dbReference>
<organism evidence="12 13">
    <name type="scientific">Molossus molossus</name>
    <name type="common">Pallas' mastiff bat</name>
    <name type="synonym">Vespertilio molossus</name>
    <dbReference type="NCBI Taxonomy" id="27622"/>
    <lineage>
        <taxon>Eukaryota</taxon>
        <taxon>Metazoa</taxon>
        <taxon>Chordata</taxon>
        <taxon>Craniata</taxon>
        <taxon>Vertebrata</taxon>
        <taxon>Euteleostomi</taxon>
        <taxon>Mammalia</taxon>
        <taxon>Eutheria</taxon>
        <taxon>Laurasiatheria</taxon>
        <taxon>Chiroptera</taxon>
        <taxon>Yangochiroptera</taxon>
        <taxon>Molossidae</taxon>
        <taxon>Molossus</taxon>
    </lineage>
</organism>
<comment type="similarity">
    <text evidence="2">Belongs to the WD repeat EMAP family.</text>
</comment>
<dbReference type="PANTHER" id="PTHR13720:SF11">
    <property type="entry name" value="ECHINODERM MICROTUBULE-ASSOCIATED PROTEIN-LIKE 4"/>
    <property type="match status" value="1"/>
</dbReference>
<feature type="domain" description="EML-like second beta-propeller" evidence="11">
    <location>
        <begin position="110"/>
        <end position="321"/>
    </location>
</feature>
<feature type="compositionally biased region" description="Acidic residues" evidence="10">
    <location>
        <begin position="398"/>
        <end position="423"/>
    </location>
</feature>
<evidence type="ECO:0000256" key="4">
    <source>
        <dbReference type="ARBA" id="ARBA00022574"/>
    </source>
</evidence>
<dbReference type="PROSITE" id="PS50294">
    <property type="entry name" value="WD_REPEATS_REGION"/>
    <property type="match status" value="1"/>
</dbReference>
<dbReference type="GO" id="GO:0005874">
    <property type="term" value="C:microtubule"/>
    <property type="evidence" value="ECO:0007669"/>
    <property type="project" value="UniProtKB-KW"/>
</dbReference>
<evidence type="ECO:0000259" key="11">
    <source>
        <dbReference type="Pfam" id="PF23414"/>
    </source>
</evidence>
<dbReference type="InterPro" id="IPR001680">
    <property type="entry name" value="WD40_rpt"/>
</dbReference>